<dbReference type="GO" id="GO:0046983">
    <property type="term" value="F:protein dimerization activity"/>
    <property type="evidence" value="ECO:0007669"/>
    <property type="project" value="UniProtKB-UniRule"/>
</dbReference>
<dbReference type="SUPFAM" id="SSF57716">
    <property type="entry name" value="Glucocorticoid receptor-like (DNA-binding domain)"/>
    <property type="match status" value="1"/>
</dbReference>
<dbReference type="RefSeq" id="WP_011964183.1">
    <property type="nucleotide sequence ID" value="NZ_BJSX01000025.1"/>
</dbReference>
<dbReference type="InterPro" id="IPR019489">
    <property type="entry name" value="Clp_ATPase_C"/>
</dbReference>
<dbReference type="GO" id="GO:0008233">
    <property type="term" value="F:peptidase activity"/>
    <property type="evidence" value="ECO:0007669"/>
    <property type="project" value="UniProtKB-KW"/>
</dbReference>
<dbReference type="InterPro" id="IPR003959">
    <property type="entry name" value="ATPase_AAA_core"/>
</dbReference>
<dbReference type="InterPro" id="IPR004487">
    <property type="entry name" value="Clp_protease_ATP-bd_su_ClpX"/>
</dbReference>
<dbReference type="GO" id="GO:0005524">
    <property type="term" value="F:ATP binding"/>
    <property type="evidence" value="ECO:0007669"/>
    <property type="project" value="UniProtKB-UniRule"/>
</dbReference>
<dbReference type="InterPro" id="IPR038366">
    <property type="entry name" value="Znf_CppX_C4_sf"/>
</dbReference>
<comment type="function">
    <text evidence="1">ATP-dependent specificity component of the Clp protease. It directs the protease to specific substrates. Can perform chaperone functions in the absence of ClpP.</text>
</comment>
<dbReference type="NCBIfam" id="NF003745">
    <property type="entry name" value="PRK05342.1"/>
    <property type="match status" value="1"/>
</dbReference>
<evidence type="ECO:0000256" key="2">
    <source>
        <dbReference type="PROSITE-ProRule" id="PRU01250"/>
    </source>
</evidence>
<dbReference type="SMART" id="SM00994">
    <property type="entry name" value="zf-C4_ClpX"/>
    <property type="match status" value="1"/>
</dbReference>
<dbReference type="AlphaFoldDB" id="A0A075RFK4"/>
<dbReference type="SMART" id="SM00382">
    <property type="entry name" value="AAA"/>
    <property type="match status" value="1"/>
</dbReference>
<dbReference type="InterPro" id="IPR010603">
    <property type="entry name" value="Znf_CppX_C4"/>
</dbReference>
<keyword evidence="1 2" id="KW-0479">Metal-binding</keyword>
<keyword evidence="3" id="KW-0645">Protease</keyword>
<keyword evidence="3" id="KW-0378">Hydrolase</keyword>
<evidence type="ECO:0000313" key="4">
    <source>
        <dbReference type="Proteomes" id="UP000596329"/>
    </source>
</evidence>
<dbReference type="HAMAP" id="MF_00175">
    <property type="entry name" value="ClpX"/>
    <property type="match status" value="1"/>
</dbReference>
<dbReference type="Gene3D" id="3.40.50.300">
    <property type="entry name" value="P-loop containing nucleotide triphosphate hydrolases"/>
    <property type="match status" value="1"/>
</dbReference>
<dbReference type="KEGG" id="fpv:IA03_10270"/>
<evidence type="ECO:0000256" key="1">
    <source>
        <dbReference type="HAMAP-Rule" id="MF_00175"/>
    </source>
</evidence>
<keyword evidence="1 3" id="KW-0067">ATP-binding</keyword>
<dbReference type="CDD" id="cd19497">
    <property type="entry name" value="RecA-like_ClpX"/>
    <property type="match status" value="1"/>
</dbReference>
<accession>A0A075RFK4</accession>
<dbReference type="GO" id="GO:0140662">
    <property type="term" value="F:ATP-dependent protein folding chaperone"/>
    <property type="evidence" value="ECO:0007669"/>
    <property type="project" value="InterPro"/>
</dbReference>
<feature type="binding site" evidence="1 2">
    <location>
        <position position="33"/>
    </location>
    <ligand>
        <name>Zn(2+)</name>
        <dbReference type="ChEBI" id="CHEBI:29105"/>
    </ligand>
</feature>
<dbReference type="GO" id="GO:0051603">
    <property type="term" value="P:proteolysis involved in protein catabolic process"/>
    <property type="evidence" value="ECO:0007669"/>
    <property type="project" value="TreeGrafter"/>
</dbReference>
<feature type="binding site" evidence="1 2">
    <location>
        <position position="8"/>
    </location>
    <ligand>
        <name>Zn(2+)</name>
        <dbReference type="ChEBI" id="CHEBI:29105"/>
    </ligand>
</feature>
<dbReference type="InterPro" id="IPR025662">
    <property type="entry name" value="Sigma_54_int_dom_ATP-bd_1"/>
</dbReference>
<organism evidence="3 4">
    <name type="scientific">Flavobacterium psychrophilum</name>
    <dbReference type="NCBI Taxonomy" id="96345"/>
    <lineage>
        <taxon>Bacteria</taxon>
        <taxon>Pseudomonadati</taxon>
        <taxon>Bacteroidota</taxon>
        <taxon>Flavobacteriia</taxon>
        <taxon>Flavobacteriales</taxon>
        <taxon>Flavobacteriaceae</taxon>
        <taxon>Flavobacterium</taxon>
    </lineage>
</organism>
<dbReference type="InterPro" id="IPR027417">
    <property type="entry name" value="P-loop_NTPase"/>
</dbReference>
<protein>
    <recommendedName>
        <fullName evidence="1">ATP-dependent Clp protease ATP-binding subunit ClpX</fullName>
    </recommendedName>
</protein>
<dbReference type="GO" id="GO:0009376">
    <property type="term" value="C:HslUV protease complex"/>
    <property type="evidence" value="ECO:0007669"/>
    <property type="project" value="TreeGrafter"/>
</dbReference>
<feature type="binding site" evidence="1 2">
    <location>
        <position position="11"/>
    </location>
    <ligand>
        <name>Zn(2+)</name>
        <dbReference type="ChEBI" id="CHEBI:29105"/>
    </ligand>
</feature>
<reference evidence="3 4" key="1">
    <citation type="submission" date="2020-07" db="EMBL/GenBank/DDBJ databases">
        <title>Genomic characterization of Flavobacterium psychrophilum strains.</title>
        <authorList>
            <person name="Castillo D."/>
            <person name="Jorgensen J."/>
            <person name="Middelboe M."/>
        </authorList>
    </citation>
    <scope>NUCLEOTIDE SEQUENCE [LARGE SCALE GENOMIC DNA]</scope>
    <source>
        <strain evidence="3 4">FPS-R7</strain>
    </source>
</reference>
<comment type="caution">
    <text evidence="1">Lacks conserved residue(s) required for the propagation of feature annotation.</text>
</comment>
<dbReference type="InterPro" id="IPR059188">
    <property type="entry name" value="Znf_CLPX-like"/>
</dbReference>
<sequence>MAKQKLECSFCGRKKPDTSLLIAGIDSHICDKCIEQAHGIVLEELKTNGSSRQVSDLVLQKPKQIRAFLDQYVIGQDQTKKVMSVAVYNHYKRLMQQNDHDEVEIEKSNIIMVGQTGTGKTLVAKTIAKMLDVPLAIVDATVLTEAGYVGEDVESILTRLLQAADYDVAKAERGIVFIDEIDKIARKSDNPSITRDVSGEGVQQALLKLLEGTVVNVPPKGGRKHPDQKFVEVNTQDILFIAGGAFDGIERIISKRLNRQAVGYSTSKNVDNIDKDNLLQYIIPKDIKDFGLIPEIIGRLPVLTHMDPLDKETLRAILTQPKNALIKQYQKLFMMDDVVFNITDEALDFIVDKALEYKLGARGLRSLCEAILTDAMYELPSSDDKILNIDKEYAHHTLTKNLLKRLEMAS</sequence>
<evidence type="ECO:0000313" key="3">
    <source>
        <dbReference type="EMBL" id="QRE04973.1"/>
    </source>
</evidence>
<dbReference type="Pfam" id="PF10431">
    <property type="entry name" value="ClpB_D2-small"/>
    <property type="match status" value="1"/>
</dbReference>
<dbReference type="GeneID" id="66551732"/>
<feature type="binding site" evidence="1 2">
    <location>
        <position position="30"/>
    </location>
    <ligand>
        <name>Zn(2+)</name>
        <dbReference type="ChEBI" id="CHEBI:29105"/>
    </ligand>
</feature>
<name>A0A075RFK4_FLAPS</name>
<dbReference type="EMBL" id="CP059075">
    <property type="protein sequence ID" value="QRE04973.1"/>
    <property type="molecule type" value="Genomic_DNA"/>
</dbReference>
<dbReference type="SMR" id="A0A075RFK4"/>
<dbReference type="GO" id="GO:0051082">
    <property type="term" value="F:unfolded protein binding"/>
    <property type="evidence" value="ECO:0007669"/>
    <property type="project" value="UniProtKB-UniRule"/>
</dbReference>
<dbReference type="FunFam" id="1.10.8.60:FF:000002">
    <property type="entry name" value="ATP-dependent Clp protease ATP-binding subunit ClpX"/>
    <property type="match status" value="1"/>
</dbReference>
<keyword evidence="1 2" id="KW-0862">Zinc</keyword>
<dbReference type="FunFam" id="3.40.50.300:FF:000005">
    <property type="entry name" value="ATP-dependent Clp protease ATP-binding subunit ClpX"/>
    <property type="match status" value="1"/>
</dbReference>
<dbReference type="KEGG" id="fpk:IA06_10210"/>
<dbReference type="SMART" id="SM01086">
    <property type="entry name" value="ClpB_D2-small"/>
    <property type="match status" value="1"/>
</dbReference>
<dbReference type="PANTHER" id="PTHR48102">
    <property type="entry name" value="ATP-DEPENDENT CLP PROTEASE ATP-BINDING SUBUNIT CLPX-LIKE, MITOCHONDRIAL-RELATED"/>
    <property type="match status" value="1"/>
</dbReference>
<dbReference type="GO" id="GO:0008270">
    <property type="term" value="F:zinc ion binding"/>
    <property type="evidence" value="ECO:0007669"/>
    <property type="project" value="UniProtKB-UniRule"/>
</dbReference>
<gene>
    <name evidence="1 3" type="primary">clpX</name>
    <name evidence="3" type="ORF">H0H26_05130</name>
</gene>
<dbReference type="GO" id="GO:0051301">
    <property type="term" value="P:cell division"/>
    <property type="evidence" value="ECO:0007669"/>
    <property type="project" value="TreeGrafter"/>
</dbReference>
<dbReference type="PROSITE" id="PS51902">
    <property type="entry name" value="CLPX_ZB"/>
    <property type="match status" value="1"/>
</dbReference>
<dbReference type="GO" id="GO:0016887">
    <property type="term" value="F:ATP hydrolysis activity"/>
    <property type="evidence" value="ECO:0007669"/>
    <property type="project" value="InterPro"/>
</dbReference>
<dbReference type="InterPro" id="IPR050052">
    <property type="entry name" value="ATP-dep_Clp_protease_ClpX"/>
</dbReference>
<proteinExistence type="inferred from homology"/>
<comment type="subunit">
    <text evidence="1">Component of the ClpX-ClpP complex. Forms a hexameric ring that, in the presence of ATP, binds to fourteen ClpP subunits assembled into a disk-like structure with a central cavity, resembling the structure of eukaryotic proteasomes.</text>
</comment>
<keyword evidence="1" id="KW-0547">Nucleotide-binding</keyword>
<dbReference type="OMA" id="LDTMFDL"/>
<dbReference type="Proteomes" id="UP000596329">
    <property type="component" value="Chromosome"/>
</dbReference>
<dbReference type="Pfam" id="PF07724">
    <property type="entry name" value="AAA_2"/>
    <property type="match status" value="1"/>
</dbReference>
<comment type="similarity">
    <text evidence="1 2">Belongs to the ClpX chaperone family.</text>
</comment>
<dbReference type="PANTHER" id="PTHR48102:SF7">
    <property type="entry name" value="ATP-DEPENDENT CLP PROTEASE ATP-BINDING SUBUNIT CLPX-LIKE, MITOCHONDRIAL"/>
    <property type="match status" value="1"/>
</dbReference>
<dbReference type="InterPro" id="IPR046425">
    <property type="entry name" value="ClpX_bact"/>
</dbReference>
<keyword evidence="1 2" id="KW-0143">Chaperone</keyword>
<dbReference type="Pfam" id="PF06689">
    <property type="entry name" value="zf-C4_ClpX"/>
    <property type="match status" value="1"/>
</dbReference>
<dbReference type="KEGG" id="fpw:IA04_10205"/>
<dbReference type="Gene3D" id="6.20.220.10">
    <property type="entry name" value="ClpX chaperone, C4-type zinc finger domain"/>
    <property type="match status" value="1"/>
</dbReference>
<dbReference type="SUPFAM" id="SSF52540">
    <property type="entry name" value="P-loop containing nucleoside triphosphate hydrolases"/>
    <property type="match status" value="1"/>
</dbReference>
<dbReference type="Gene3D" id="1.10.8.60">
    <property type="match status" value="1"/>
</dbReference>
<dbReference type="NCBIfam" id="TIGR00382">
    <property type="entry name" value="clpX"/>
    <property type="match status" value="1"/>
</dbReference>
<dbReference type="PROSITE" id="PS00675">
    <property type="entry name" value="SIGMA54_INTERACT_1"/>
    <property type="match status" value="1"/>
</dbReference>
<dbReference type="KEGG" id="fpc:FPSM_00706"/>
<dbReference type="InterPro" id="IPR003593">
    <property type="entry name" value="AAA+_ATPase"/>
</dbReference>
<dbReference type="KEGG" id="fpq:IB65_10490"/>